<evidence type="ECO:0000256" key="1">
    <source>
        <dbReference type="PROSITE-ProRule" id="PRU00235"/>
    </source>
</evidence>
<dbReference type="EMBL" id="JAPWDV010000002">
    <property type="protein sequence ID" value="KAJ6220035.1"/>
    <property type="molecule type" value="Genomic_DNA"/>
</dbReference>
<name>A0A9Q0M6D2_BLOTA</name>
<dbReference type="PROSITE" id="PS00626">
    <property type="entry name" value="RCC1_2"/>
    <property type="match status" value="1"/>
</dbReference>
<dbReference type="GO" id="GO:0031267">
    <property type="term" value="F:small GTPase binding"/>
    <property type="evidence" value="ECO:0007669"/>
    <property type="project" value="TreeGrafter"/>
</dbReference>
<dbReference type="PROSITE" id="PS50012">
    <property type="entry name" value="RCC1_3"/>
    <property type="match status" value="5"/>
</dbReference>
<proteinExistence type="predicted"/>
<dbReference type="Pfam" id="PF00415">
    <property type="entry name" value="RCC1"/>
    <property type="match status" value="4"/>
</dbReference>
<feature type="region of interest" description="Disordered" evidence="2">
    <location>
        <begin position="1"/>
        <end position="44"/>
    </location>
</feature>
<sequence length="482" mass="53005">MPPQKRQNKSNKTENKRKKKKPVQSSDSEFDSDVDNGNGIMKPSEIVDEGDFVDENNDESLWPKASPVVGRLLVCGGTNWDLIGRKMLPKSVKDDPNASNGRNLWGPHRTKHRVQFAASSCTACHSLIVTDDGKVYTWGRNDRGQLGLGDLVRRDEPTEVEGLKAHKIIGGAVGRGHTLFLTSKGQVFASGDNKMGQLGVGNQAQTILNPTRVVHKGKPIVKVACGAEFSMIVDCIGNLFSFGFPQYGQLGHNSEAKYFASGNKLAYRCEYAPRKVMCFFEKTRDGHVVPVENVQIADVACGVNHALALDKRNRCFSWGFGGYGRLGHSETKDELVPRLIKIFDATNRGVKQIWCGGAFSMALDVNNLLYFWGQTKTSGEATMYPKNVQDLNGWNVRSVGCSNRSIVVAADDSVISWGPSPTLGELGYGENKSKSSTIPQEVKPLEGIYVHNVSTGFGHTLFIARDESDEEKKLIDKLPQWP</sequence>
<feature type="repeat" description="RCC1" evidence="1">
    <location>
        <begin position="237"/>
        <end position="312"/>
    </location>
</feature>
<dbReference type="InterPro" id="IPR028641">
    <property type="entry name" value="RCC2"/>
</dbReference>
<dbReference type="OMA" id="GKWKNTG"/>
<dbReference type="Proteomes" id="UP001142055">
    <property type="component" value="Chromosome 2"/>
</dbReference>
<keyword evidence="4" id="KW-1185">Reference proteome</keyword>
<dbReference type="InterPro" id="IPR009091">
    <property type="entry name" value="RCC1/BLIP-II"/>
</dbReference>
<accession>A0A9Q0M6D2</accession>
<feature type="repeat" description="RCC1" evidence="1">
    <location>
        <begin position="185"/>
        <end position="236"/>
    </location>
</feature>
<evidence type="ECO:0000313" key="4">
    <source>
        <dbReference type="Proteomes" id="UP001142055"/>
    </source>
</evidence>
<feature type="repeat" description="RCC1" evidence="1">
    <location>
        <begin position="412"/>
        <end position="466"/>
    </location>
</feature>
<feature type="repeat" description="RCC1" evidence="1">
    <location>
        <begin position="313"/>
        <end position="366"/>
    </location>
</feature>
<dbReference type="PANTHER" id="PTHR46207:SF1">
    <property type="entry name" value="PROTEIN RCC2"/>
    <property type="match status" value="1"/>
</dbReference>
<feature type="repeat" description="RCC1" evidence="1">
    <location>
        <begin position="133"/>
        <end position="184"/>
    </location>
</feature>
<evidence type="ECO:0000256" key="2">
    <source>
        <dbReference type="SAM" id="MobiDB-lite"/>
    </source>
</evidence>
<comment type="caution">
    <text evidence="3">The sequence shown here is derived from an EMBL/GenBank/DDBJ whole genome shotgun (WGS) entry which is preliminary data.</text>
</comment>
<dbReference type="Gene3D" id="2.130.10.30">
    <property type="entry name" value="Regulator of chromosome condensation 1/beta-lactamase-inhibitor protein II"/>
    <property type="match status" value="2"/>
</dbReference>
<evidence type="ECO:0000313" key="3">
    <source>
        <dbReference type="EMBL" id="KAJ6220035.1"/>
    </source>
</evidence>
<dbReference type="GO" id="GO:0016020">
    <property type="term" value="C:membrane"/>
    <property type="evidence" value="ECO:0007669"/>
    <property type="project" value="TreeGrafter"/>
</dbReference>
<protein>
    <recommendedName>
        <fullName evidence="5">Protein RCC2 homolog</fullName>
    </recommendedName>
</protein>
<gene>
    <name evidence="3" type="ORF">RDWZM_005847</name>
</gene>
<dbReference type="PRINTS" id="PR00633">
    <property type="entry name" value="RCCNDNSATION"/>
</dbReference>
<reference evidence="3" key="1">
    <citation type="submission" date="2022-12" db="EMBL/GenBank/DDBJ databases">
        <title>Genome assemblies of Blomia tropicalis.</title>
        <authorList>
            <person name="Cui Y."/>
        </authorList>
    </citation>
    <scope>NUCLEOTIDE SEQUENCE</scope>
    <source>
        <tissue evidence="3">Adult mites</tissue>
    </source>
</reference>
<organism evidence="3 4">
    <name type="scientific">Blomia tropicalis</name>
    <name type="common">Mite</name>
    <dbReference type="NCBI Taxonomy" id="40697"/>
    <lineage>
        <taxon>Eukaryota</taxon>
        <taxon>Metazoa</taxon>
        <taxon>Ecdysozoa</taxon>
        <taxon>Arthropoda</taxon>
        <taxon>Chelicerata</taxon>
        <taxon>Arachnida</taxon>
        <taxon>Acari</taxon>
        <taxon>Acariformes</taxon>
        <taxon>Sarcoptiformes</taxon>
        <taxon>Astigmata</taxon>
        <taxon>Glycyphagoidea</taxon>
        <taxon>Echimyopodidae</taxon>
        <taxon>Blomia</taxon>
    </lineage>
</organism>
<dbReference type="AlphaFoldDB" id="A0A9Q0M6D2"/>
<dbReference type="PANTHER" id="PTHR46207">
    <property type="entry name" value="PROTEIN RCC2"/>
    <property type="match status" value="1"/>
</dbReference>
<evidence type="ECO:0008006" key="5">
    <source>
        <dbReference type="Google" id="ProtNLM"/>
    </source>
</evidence>
<dbReference type="SUPFAM" id="SSF50985">
    <property type="entry name" value="RCC1/BLIP-II"/>
    <property type="match status" value="1"/>
</dbReference>
<dbReference type="InterPro" id="IPR000408">
    <property type="entry name" value="Reg_chr_condens"/>
</dbReference>